<dbReference type="Proteomes" id="UP000182089">
    <property type="component" value="Unassembled WGS sequence"/>
</dbReference>
<evidence type="ECO:0000313" key="7">
    <source>
        <dbReference type="EMBL" id="SEM70123.1"/>
    </source>
</evidence>
<dbReference type="SUPFAM" id="SSF52540">
    <property type="entry name" value="P-loop containing nucleoside triphosphate hydrolases"/>
    <property type="match status" value="1"/>
</dbReference>
<dbReference type="SMART" id="SM00257">
    <property type="entry name" value="LysM"/>
    <property type="match status" value="1"/>
</dbReference>
<dbReference type="Pfam" id="PF01476">
    <property type="entry name" value="LysM"/>
    <property type="match status" value="1"/>
</dbReference>
<evidence type="ECO:0000313" key="8">
    <source>
        <dbReference type="Proteomes" id="UP000182089"/>
    </source>
</evidence>
<evidence type="ECO:0000259" key="6">
    <source>
        <dbReference type="PROSITE" id="PS51782"/>
    </source>
</evidence>
<gene>
    <name evidence="7" type="ORF">SAMN05216431_10715</name>
</gene>
<feature type="region of interest" description="Disordered" evidence="3">
    <location>
        <begin position="358"/>
        <end position="411"/>
    </location>
</feature>
<dbReference type="SUPFAM" id="SSF54106">
    <property type="entry name" value="LysM domain"/>
    <property type="match status" value="1"/>
</dbReference>
<protein>
    <submittedName>
        <fullName evidence="7">Teichoic acid transport system ATP-binding protein</fullName>
    </submittedName>
</protein>
<evidence type="ECO:0000259" key="5">
    <source>
        <dbReference type="PROSITE" id="PS50893"/>
    </source>
</evidence>
<keyword evidence="4" id="KW-0812">Transmembrane</keyword>
<dbReference type="Pfam" id="PF00005">
    <property type="entry name" value="ABC_tran"/>
    <property type="match status" value="1"/>
</dbReference>
<dbReference type="Gene3D" id="3.10.350.10">
    <property type="entry name" value="LysM domain"/>
    <property type="match status" value="1"/>
</dbReference>
<evidence type="ECO:0000256" key="1">
    <source>
        <dbReference type="ARBA" id="ARBA00022741"/>
    </source>
</evidence>
<feature type="domain" description="LysM" evidence="6">
    <location>
        <begin position="408"/>
        <end position="452"/>
    </location>
</feature>
<evidence type="ECO:0000256" key="4">
    <source>
        <dbReference type="SAM" id="Phobius"/>
    </source>
</evidence>
<feature type="domain" description="ABC transporter" evidence="5">
    <location>
        <begin position="21"/>
        <end position="238"/>
    </location>
</feature>
<dbReference type="InterPro" id="IPR003593">
    <property type="entry name" value="AAA+_ATPase"/>
</dbReference>
<feature type="compositionally biased region" description="Low complexity" evidence="3">
    <location>
        <begin position="360"/>
        <end position="404"/>
    </location>
</feature>
<dbReference type="GO" id="GO:0005524">
    <property type="term" value="F:ATP binding"/>
    <property type="evidence" value="ECO:0007669"/>
    <property type="project" value="UniProtKB-KW"/>
</dbReference>
<feature type="transmembrane region" description="Helical" evidence="4">
    <location>
        <begin position="317"/>
        <end position="335"/>
    </location>
</feature>
<dbReference type="SMART" id="SM00382">
    <property type="entry name" value="AAA"/>
    <property type="match status" value="1"/>
</dbReference>
<keyword evidence="4" id="KW-0472">Membrane</keyword>
<dbReference type="CDD" id="cd00118">
    <property type="entry name" value="LysM"/>
    <property type="match status" value="1"/>
</dbReference>
<dbReference type="InterPro" id="IPR018392">
    <property type="entry name" value="LysM"/>
</dbReference>
<dbReference type="PROSITE" id="PS51782">
    <property type="entry name" value="LYSM"/>
    <property type="match status" value="1"/>
</dbReference>
<keyword evidence="4" id="KW-1133">Transmembrane helix</keyword>
<dbReference type="InterPro" id="IPR036779">
    <property type="entry name" value="LysM_dom_sf"/>
</dbReference>
<accession>A0ABY1ABT7</accession>
<keyword evidence="1" id="KW-0547">Nucleotide-binding</keyword>
<comment type="caution">
    <text evidence="7">The sequence shown here is derived from an EMBL/GenBank/DDBJ whole genome shotgun (WGS) entry which is preliminary data.</text>
</comment>
<evidence type="ECO:0000256" key="2">
    <source>
        <dbReference type="ARBA" id="ARBA00022840"/>
    </source>
</evidence>
<dbReference type="EMBL" id="FOCC01000007">
    <property type="protein sequence ID" value="SEM70123.1"/>
    <property type="molecule type" value="Genomic_DNA"/>
</dbReference>
<dbReference type="InterPro" id="IPR050683">
    <property type="entry name" value="Bact_Polysacc_Export_ATP-bd"/>
</dbReference>
<name>A0ABY1ABT7_9LACO</name>
<keyword evidence="2 7" id="KW-0067">ATP-binding</keyword>
<evidence type="ECO:0000256" key="3">
    <source>
        <dbReference type="SAM" id="MobiDB-lite"/>
    </source>
</evidence>
<dbReference type="Gene3D" id="3.40.50.300">
    <property type="entry name" value="P-loop containing nucleotide triphosphate hydrolases"/>
    <property type="match status" value="1"/>
</dbReference>
<organism evidence="7 8">
    <name type="scientific">Ligilactobacillus ruminis</name>
    <dbReference type="NCBI Taxonomy" id="1623"/>
    <lineage>
        <taxon>Bacteria</taxon>
        <taxon>Bacillati</taxon>
        <taxon>Bacillota</taxon>
        <taxon>Bacilli</taxon>
        <taxon>Lactobacillales</taxon>
        <taxon>Lactobacillaceae</taxon>
        <taxon>Ligilactobacillus</taxon>
    </lineage>
</organism>
<reference evidence="7 8" key="1">
    <citation type="submission" date="2016-10" db="EMBL/GenBank/DDBJ databases">
        <authorList>
            <person name="Varghese N."/>
            <person name="Submissions S."/>
        </authorList>
    </citation>
    <scope>NUCLEOTIDE SEQUENCE [LARGE SCALE GENOMIC DNA]</scope>
    <source>
        <strain evidence="7 8">WC1T17</strain>
    </source>
</reference>
<dbReference type="PROSITE" id="PS50893">
    <property type="entry name" value="ABC_TRANSPORTER_2"/>
    <property type="match status" value="1"/>
</dbReference>
<dbReference type="InterPro" id="IPR027417">
    <property type="entry name" value="P-loop_NTPase"/>
</dbReference>
<sequence length="454" mass="50510">MRRLEIKYITKSVPLLADKKIKVSFMNSDSDDFWLLRGINLDVAQGEAVGIIGENGSGKSELLKIIAGLSRQTTGFITTDAKISYASLRSLDDSLTGLENIRAFVEKAGVDKFKGDHLTNGIIDFTEVGQLLYRPVKNYSMGMYARLALGIALYVEPELVIIDDILTVLDQAFLEKTIKRMQALKDTGVTFIIADVKNAVIESLCERSAWISFGELQDFGPTREIMRQYEYALDWYRALTLPEKNDYLANKQRLQMMFDVRKVYDEFKSDQYQHGYTRKDEPKMRKAFYVEHGADPVAKNTQVEKKPKHKAKKGMKVALIMLLLGVLLGGSWFGLREHYFALPNITWPFFSNKNKEVSKTQKTSQTKTAAKKASSSSLANRSKQSSKASSSSNSSSSSSSSSSSEQVQTITVGSGETIGELAEKYNTTVAKIQALNDMGSNIDLTAGATLKVPK</sequence>
<dbReference type="PANTHER" id="PTHR46743:SF2">
    <property type="entry name" value="TEICHOIC ACIDS EXPORT ATP-BINDING PROTEIN TAGH"/>
    <property type="match status" value="1"/>
</dbReference>
<proteinExistence type="predicted"/>
<dbReference type="PANTHER" id="PTHR46743">
    <property type="entry name" value="TEICHOIC ACIDS EXPORT ATP-BINDING PROTEIN TAGH"/>
    <property type="match status" value="1"/>
</dbReference>
<dbReference type="InterPro" id="IPR003439">
    <property type="entry name" value="ABC_transporter-like_ATP-bd"/>
</dbReference>